<proteinExistence type="inferred from homology"/>
<comment type="subcellular location">
    <subcellularLocation>
        <location evidence="1">Golgi apparatus membrane</location>
        <topology evidence="1">Single-pass type II membrane protein</topology>
    </subcellularLocation>
</comment>
<evidence type="ECO:0000256" key="1">
    <source>
        <dbReference type="ARBA" id="ARBA00004323"/>
    </source>
</evidence>
<keyword evidence="5" id="KW-0812">Transmembrane</keyword>
<evidence type="ECO:0000256" key="6">
    <source>
        <dbReference type="ARBA" id="ARBA00022968"/>
    </source>
</evidence>
<dbReference type="EMBL" id="JARK01001337">
    <property type="protein sequence ID" value="EYC34196.1"/>
    <property type="molecule type" value="Genomic_DNA"/>
</dbReference>
<keyword evidence="8" id="KW-0333">Golgi apparatus</keyword>
<keyword evidence="6" id="KW-0735">Signal-anchor</keyword>
<accession>A0A016W3N2</accession>
<evidence type="ECO:0008006" key="12">
    <source>
        <dbReference type="Google" id="ProtNLM"/>
    </source>
</evidence>
<dbReference type="Proteomes" id="UP000024635">
    <property type="component" value="Unassembled WGS sequence"/>
</dbReference>
<comment type="caution">
    <text evidence="10">The sequence shown here is derived from an EMBL/GenBank/DDBJ whole genome shotgun (WGS) entry which is preliminary data.</text>
</comment>
<evidence type="ECO:0000313" key="10">
    <source>
        <dbReference type="EMBL" id="EYC34196.1"/>
    </source>
</evidence>
<dbReference type="GO" id="GO:0016758">
    <property type="term" value="F:hexosyltransferase activity"/>
    <property type="evidence" value="ECO:0007669"/>
    <property type="project" value="InterPro"/>
</dbReference>
<evidence type="ECO:0000313" key="11">
    <source>
        <dbReference type="Proteomes" id="UP000024635"/>
    </source>
</evidence>
<evidence type="ECO:0000256" key="5">
    <source>
        <dbReference type="ARBA" id="ARBA00022692"/>
    </source>
</evidence>
<sequence>MRWHSGLGLTNAKTSETRPANQLLRPASLKVASITKEEWGRGQFPTHCLGMIYIVSLSAIKRMLATVHLQKFFWIDDVFITGVLTEASNVTIRNIEDIIGEGLRYPEELYFREVFFAISKEHSPYWFFVANHEALVP</sequence>
<protein>
    <recommendedName>
        <fullName evidence="12">Hexosyltransferase</fullName>
    </recommendedName>
</protein>
<organism evidence="10 11">
    <name type="scientific">Ancylostoma ceylanicum</name>
    <dbReference type="NCBI Taxonomy" id="53326"/>
    <lineage>
        <taxon>Eukaryota</taxon>
        <taxon>Metazoa</taxon>
        <taxon>Ecdysozoa</taxon>
        <taxon>Nematoda</taxon>
        <taxon>Chromadorea</taxon>
        <taxon>Rhabditida</taxon>
        <taxon>Rhabditina</taxon>
        <taxon>Rhabditomorpha</taxon>
        <taxon>Strongyloidea</taxon>
        <taxon>Ancylostomatidae</taxon>
        <taxon>Ancylostomatinae</taxon>
        <taxon>Ancylostoma</taxon>
    </lineage>
</organism>
<dbReference type="Pfam" id="PF01762">
    <property type="entry name" value="Galactosyl_T"/>
    <property type="match status" value="1"/>
</dbReference>
<keyword evidence="3" id="KW-0328">Glycosyltransferase</keyword>
<name>A0A016W3N2_9BILA</name>
<dbReference type="InterPro" id="IPR002659">
    <property type="entry name" value="Glyco_trans_31"/>
</dbReference>
<evidence type="ECO:0000256" key="8">
    <source>
        <dbReference type="ARBA" id="ARBA00023034"/>
    </source>
</evidence>
<dbReference type="AlphaFoldDB" id="A0A016W3N2"/>
<keyword evidence="4" id="KW-0808">Transferase</keyword>
<evidence type="ECO:0000256" key="9">
    <source>
        <dbReference type="ARBA" id="ARBA00023136"/>
    </source>
</evidence>
<evidence type="ECO:0000256" key="2">
    <source>
        <dbReference type="ARBA" id="ARBA00008661"/>
    </source>
</evidence>
<keyword evidence="7" id="KW-1133">Transmembrane helix</keyword>
<dbReference type="OrthoDB" id="6355886at2759"/>
<keyword evidence="11" id="KW-1185">Reference proteome</keyword>
<comment type="similarity">
    <text evidence="2">Belongs to the glycosyltransferase 31 family.</text>
</comment>
<reference evidence="11" key="1">
    <citation type="journal article" date="2015" name="Nat. Genet.">
        <title>The genome and transcriptome of the zoonotic hookworm Ancylostoma ceylanicum identify infection-specific gene families.</title>
        <authorList>
            <person name="Schwarz E.M."/>
            <person name="Hu Y."/>
            <person name="Antoshechkin I."/>
            <person name="Miller M.M."/>
            <person name="Sternberg P.W."/>
            <person name="Aroian R.V."/>
        </authorList>
    </citation>
    <scope>NUCLEOTIDE SEQUENCE</scope>
    <source>
        <strain evidence="11">HY135</strain>
    </source>
</reference>
<gene>
    <name evidence="10" type="primary">Acey_s0001.g3</name>
    <name evidence="10" type="ORF">Y032_0001g3</name>
</gene>
<keyword evidence="9" id="KW-0472">Membrane</keyword>
<evidence type="ECO:0000256" key="3">
    <source>
        <dbReference type="ARBA" id="ARBA00022676"/>
    </source>
</evidence>
<evidence type="ECO:0000256" key="4">
    <source>
        <dbReference type="ARBA" id="ARBA00022679"/>
    </source>
</evidence>
<evidence type="ECO:0000256" key="7">
    <source>
        <dbReference type="ARBA" id="ARBA00022989"/>
    </source>
</evidence>
<dbReference type="GO" id="GO:0000139">
    <property type="term" value="C:Golgi membrane"/>
    <property type="evidence" value="ECO:0007669"/>
    <property type="project" value="UniProtKB-SubCell"/>
</dbReference>